<organism evidence="2">
    <name type="scientific">marine sediment metagenome</name>
    <dbReference type="NCBI Taxonomy" id="412755"/>
    <lineage>
        <taxon>unclassified sequences</taxon>
        <taxon>metagenomes</taxon>
        <taxon>ecological metagenomes</taxon>
    </lineage>
</organism>
<keyword evidence="1" id="KW-1133">Transmembrane helix</keyword>
<evidence type="ECO:0000256" key="1">
    <source>
        <dbReference type="SAM" id="Phobius"/>
    </source>
</evidence>
<protein>
    <submittedName>
        <fullName evidence="2">Uncharacterized protein</fullName>
    </submittedName>
</protein>
<sequence length="857" mass="93916">MILFTSFISSASAQILSENVSVEVHLAPSQIEAEEGIYSIGYVNLINRAGVPVKPQQDVTIRLTSAYPDIASVLEFVTIKADDVYATFDVKVGDSKGTTTIFANYGGQTVFQELLIGEIKIELPDNLELVIHLPSKLMHVDSEMPFSVFLQNTEEDVIQAPYDIPIRLDYEHSLVSLNENQWIIKKGAYYAWGTVSTGELVGTAFIRASQDELNIHTAEGIKITSSLPTGLKVNVFPQIVAKELDRNIDIVVSLIDSQGFPALAQEDVYLEYFADNTYVGEQIDETMKEARTNGIIKKGDFSYHFREELNLNNQGNEITIGASAKGLGIAFDCFMMRDAYTSGNPLAVKKTMHVFTLDQIPSNSQSVGIYQIGTLIGLAPEDELDELDDEPCVDLERFDTDQNDSSNVVEFHPILSNENLTSEGSYQKVNLISSNNLLLNIESIGNIESGTSYGTAKIQSGQETGSATLSATIKGIGSATSPTQIVNTLKHHETMIFSPIGSNTILFDKNGKFDLFVISLDGNKRPTFVENEAKYLLLPINELVEIEKERTFAHANFPSESFATNDEDPVTMEAIPVGVSADESLKAVTSYNRNPSSQVQIILPYDEIDIDSYSPYKGIVQLLDLKGNPIVVSNELKVKLESTLPEGTNPIVQTPRFVTIKVGSSFAEFDITPLGIIGNSGIAANANGVIGSEKAFMTRSFLTQLSISSGSINEPLVPGESVELKVYVDDQYLESVQGAALKIVTDGHGTVTPTYIQTEADGSAKIHFTPSREYEIFSFEIFATADGYVEDKKTFTYTVATDGSDDNAFALGVPDWLIYIGIAIVVVIIAIMVVFLKKPKRADDEEDELELFEDDEI</sequence>
<keyword evidence="1" id="KW-0812">Transmembrane</keyword>
<feature type="transmembrane region" description="Helical" evidence="1">
    <location>
        <begin position="816"/>
        <end position="836"/>
    </location>
</feature>
<evidence type="ECO:0000313" key="2">
    <source>
        <dbReference type="EMBL" id="KKM60711.1"/>
    </source>
</evidence>
<dbReference type="EMBL" id="LAZR01011627">
    <property type="protein sequence ID" value="KKM60711.1"/>
    <property type="molecule type" value="Genomic_DNA"/>
</dbReference>
<keyword evidence="1" id="KW-0472">Membrane</keyword>
<dbReference type="AlphaFoldDB" id="A0A0F9JEI1"/>
<comment type="caution">
    <text evidence="2">The sequence shown here is derived from an EMBL/GenBank/DDBJ whole genome shotgun (WGS) entry which is preliminary data.</text>
</comment>
<reference evidence="2" key="1">
    <citation type="journal article" date="2015" name="Nature">
        <title>Complex archaea that bridge the gap between prokaryotes and eukaryotes.</title>
        <authorList>
            <person name="Spang A."/>
            <person name="Saw J.H."/>
            <person name="Jorgensen S.L."/>
            <person name="Zaremba-Niedzwiedzka K."/>
            <person name="Martijn J."/>
            <person name="Lind A.E."/>
            <person name="van Eijk R."/>
            <person name="Schleper C."/>
            <person name="Guy L."/>
            <person name="Ettema T.J."/>
        </authorList>
    </citation>
    <scope>NUCLEOTIDE SEQUENCE</scope>
</reference>
<gene>
    <name evidence="2" type="ORF">LCGC14_1539110</name>
</gene>
<name>A0A0F9JEI1_9ZZZZ</name>
<accession>A0A0F9JEI1</accession>
<proteinExistence type="predicted"/>